<comment type="caution">
    <text evidence="1">The sequence shown here is derived from an EMBL/GenBank/DDBJ whole genome shotgun (WGS) entry which is preliminary data.</text>
</comment>
<name>A0A5B7INZ6_PORTR</name>
<dbReference type="EMBL" id="VSRR010064545">
    <property type="protein sequence ID" value="MPC84143.1"/>
    <property type="molecule type" value="Genomic_DNA"/>
</dbReference>
<evidence type="ECO:0000313" key="2">
    <source>
        <dbReference type="Proteomes" id="UP000324222"/>
    </source>
</evidence>
<accession>A0A5B7INZ6</accession>
<organism evidence="1 2">
    <name type="scientific">Portunus trituberculatus</name>
    <name type="common">Swimming crab</name>
    <name type="synonym">Neptunus trituberculatus</name>
    <dbReference type="NCBI Taxonomy" id="210409"/>
    <lineage>
        <taxon>Eukaryota</taxon>
        <taxon>Metazoa</taxon>
        <taxon>Ecdysozoa</taxon>
        <taxon>Arthropoda</taxon>
        <taxon>Crustacea</taxon>
        <taxon>Multicrustacea</taxon>
        <taxon>Malacostraca</taxon>
        <taxon>Eumalacostraca</taxon>
        <taxon>Eucarida</taxon>
        <taxon>Decapoda</taxon>
        <taxon>Pleocyemata</taxon>
        <taxon>Brachyura</taxon>
        <taxon>Eubrachyura</taxon>
        <taxon>Portunoidea</taxon>
        <taxon>Portunidae</taxon>
        <taxon>Portuninae</taxon>
        <taxon>Portunus</taxon>
    </lineage>
</organism>
<gene>
    <name evidence="1" type="ORF">E2C01_078870</name>
</gene>
<reference evidence="1 2" key="1">
    <citation type="submission" date="2019-05" db="EMBL/GenBank/DDBJ databases">
        <title>Another draft genome of Portunus trituberculatus and its Hox gene families provides insights of decapod evolution.</title>
        <authorList>
            <person name="Jeong J.-H."/>
            <person name="Song I."/>
            <person name="Kim S."/>
            <person name="Choi T."/>
            <person name="Kim D."/>
            <person name="Ryu S."/>
            <person name="Kim W."/>
        </authorList>
    </citation>
    <scope>NUCLEOTIDE SEQUENCE [LARGE SCALE GENOMIC DNA]</scope>
    <source>
        <tissue evidence="1">Muscle</tissue>
    </source>
</reference>
<protein>
    <submittedName>
        <fullName evidence="1">Uncharacterized protein</fullName>
    </submittedName>
</protein>
<sequence>MGPCESNVGTVAGLHETVTWRVGGEVANEVASGGGCDILQNKAQCIELHHTHDGNTECRSVCFGRIKAGWQGGVGEGDD</sequence>
<evidence type="ECO:0000313" key="1">
    <source>
        <dbReference type="EMBL" id="MPC84143.1"/>
    </source>
</evidence>
<dbReference type="AlphaFoldDB" id="A0A5B7INZ6"/>
<dbReference type="Proteomes" id="UP000324222">
    <property type="component" value="Unassembled WGS sequence"/>
</dbReference>
<proteinExistence type="predicted"/>
<keyword evidence="2" id="KW-1185">Reference proteome</keyword>